<organism evidence="1 2">
    <name type="scientific">Trifolium medium</name>
    <dbReference type="NCBI Taxonomy" id="97028"/>
    <lineage>
        <taxon>Eukaryota</taxon>
        <taxon>Viridiplantae</taxon>
        <taxon>Streptophyta</taxon>
        <taxon>Embryophyta</taxon>
        <taxon>Tracheophyta</taxon>
        <taxon>Spermatophyta</taxon>
        <taxon>Magnoliopsida</taxon>
        <taxon>eudicotyledons</taxon>
        <taxon>Gunneridae</taxon>
        <taxon>Pentapetalae</taxon>
        <taxon>rosids</taxon>
        <taxon>fabids</taxon>
        <taxon>Fabales</taxon>
        <taxon>Fabaceae</taxon>
        <taxon>Papilionoideae</taxon>
        <taxon>50 kb inversion clade</taxon>
        <taxon>NPAAA clade</taxon>
        <taxon>Hologalegina</taxon>
        <taxon>IRL clade</taxon>
        <taxon>Trifolieae</taxon>
        <taxon>Trifolium</taxon>
    </lineage>
</organism>
<dbReference type="Gene3D" id="3.80.10.10">
    <property type="entry name" value="Ribonuclease Inhibitor"/>
    <property type="match status" value="2"/>
</dbReference>
<dbReference type="GO" id="GO:0031146">
    <property type="term" value="P:SCF-dependent proteasomal ubiquitin-dependent protein catabolic process"/>
    <property type="evidence" value="ECO:0007669"/>
    <property type="project" value="TreeGrafter"/>
</dbReference>
<dbReference type="GO" id="GO:0019005">
    <property type="term" value="C:SCF ubiquitin ligase complex"/>
    <property type="evidence" value="ECO:0007669"/>
    <property type="project" value="TreeGrafter"/>
</dbReference>
<proteinExistence type="predicted"/>
<evidence type="ECO:0000313" key="2">
    <source>
        <dbReference type="Proteomes" id="UP000265520"/>
    </source>
</evidence>
<dbReference type="Pfam" id="PF13516">
    <property type="entry name" value="LRR_6"/>
    <property type="match status" value="1"/>
</dbReference>
<dbReference type="PANTHER" id="PTHR13318">
    <property type="entry name" value="PARTNER OF PAIRED, ISOFORM B-RELATED"/>
    <property type="match status" value="1"/>
</dbReference>
<dbReference type="InterPro" id="IPR001611">
    <property type="entry name" value="Leu-rich_rpt"/>
</dbReference>
<reference evidence="1 2" key="1">
    <citation type="journal article" date="2018" name="Front. Plant Sci.">
        <title>Red Clover (Trifolium pratense) and Zigzag Clover (T. medium) - A Picture of Genomic Similarities and Differences.</title>
        <authorList>
            <person name="Dluhosova J."/>
            <person name="Istvanek J."/>
            <person name="Nedelnik J."/>
            <person name="Repkova J."/>
        </authorList>
    </citation>
    <scope>NUCLEOTIDE SEQUENCE [LARGE SCALE GENOMIC DNA]</scope>
    <source>
        <strain evidence="2">cv. 10/8</strain>
        <tissue evidence="1">Leaf</tissue>
    </source>
</reference>
<dbReference type="SUPFAM" id="SSF52047">
    <property type="entry name" value="RNI-like"/>
    <property type="match status" value="1"/>
</dbReference>
<keyword evidence="2" id="KW-1185">Reference proteome</keyword>
<evidence type="ECO:0000313" key="1">
    <source>
        <dbReference type="EMBL" id="MCI05716.1"/>
    </source>
</evidence>
<dbReference type="PANTHER" id="PTHR13318:SF106">
    <property type="entry name" value="F-BOX_LRR-REPEAT PROTEIN 2"/>
    <property type="match status" value="1"/>
</dbReference>
<comment type="caution">
    <text evidence="1">The sequence shown here is derived from an EMBL/GenBank/DDBJ whole genome shotgun (WGS) entry which is preliminary data.</text>
</comment>
<dbReference type="InterPro" id="IPR006553">
    <property type="entry name" value="Leu-rich_rpt_Cys-con_subtyp"/>
</dbReference>
<dbReference type="Proteomes" id="UP000265520">
    <property type="component" value="Unassembled WGS sequence"/>
</dbReference>
<dbReference type="InterPro" id="IPR032675">
    <property type="entry name" value="LRR_dom_sf"/>
</dbReference>
<dbReference type="SMART" id="SM00367">
    <property type="entry name" value="LRR_CC"/>
    <property type="match status" value="3"/>
</dbReference>
<accession>A0A392P2Z8</accession>
<dbReference type="EMBL" id="LXQA010059513">
    <property type="protein sequence ID" value="MCI05716.1"/>
    <property type="molecule type" value="Genomic_DNA"/>
</dbReference>
<sequence>MLTESTLFALVRNCPSLREIKMLGTSIGKNIVKNYGSLMDFGVYPQLKSLDLAFNSCLRDENINTFAFIFPNLELLDLSFCNGISEEGIGQVLRRCCKIRHLNLSGLKSLRMNFKVPTLEVLNLSRSGIDDISLNSISKSCSGLLQLDLGHCFDVSEIGAVIENGNRTLCSPMLCSLL</sequence>
<protein>
    <submittedName>
        <fullName evidence="1">F-box/LRR-repeat protein</fullName>
    </submittedName>
</protein>
<dbReference type="AlphaFoldDB" id="A0A392P2Z8"/>
<name>A0A392P2Z8_9FABA</name>